<reference evidence="2 3" key="1">
    <citation type="submission" date="2017-03" db="EMBL/GenBank/DDBJ databases">
        <title>Draft Genome sequence of Marispirochaeta sp. strain JC444.</title>
        <authorList>
            <person name="Shivani Y."/>
            <person name="Subhash Y."/>
            <person name="Sasikala C."/>
            <person name="Ramana C."/>
        </authorList>
    </citation>
    <scope>NUCLEOTIDE SEQUENCE [LARGE SCALE GENOMIC DNA]</scope>
    <source>
        <strain evidence="2 3">JC444</strain>
    </source>
</reference>
<proteinExistence type="predicted"/>
<dbReference type="STRING" id="1963862.B4O97_15770"/>
<evidence type="ECO:0000313" key="2">
    <source>
        <dbReference type="EMBL" id="ORC32751.1"/>
    </source>
</evidence>
<gene>
    <name evidence="2" type="ORF">B4O97_15770</name>
</gene>
<dbReference type="InterPro" id="IPR001623">
    <property type="entry name" value="DnaJ_domain"/>
</dbReference>
<dbReference type="SMART" id="SM00271">
    <property type="entry name" value="DnaJ"/>
    <property type="match status" value="1"/>
</dbReference>
<comment type="caution">
    <text evidence="2">The sequence shown here is derived from an EMBL/GenBank/DDBJ whole genome shotgun (WGS) entry which is preliminary data.</text>
</comment>
<dbReference type="PROSITE" id="PS50076">
    <property type="entry name" value="DNAJ_2"/>
    <property type="match status" value="1"/>
</dbReference>
<dbReference type="Gene3D" id="1.10.287.110">
    <property type="entry name" value="DnaJ domain"/>
    <property type="match status" value="1"/>
</dbReference>
<dbReference type="EMBL" id="MWQY01000020">
    <property type="protein sequence ID" value="ORC32751.1"/>
    <property type="molecule type" value="Genomic_DNA"/>
</dbReference>
<dbReference type="InterPro" id="IPR036869">
    <property type="entry name" value="J_dom_sf"/>
</dbReference>
<evidence type="ECO:0000313" key="3">
    <source>
        <dbReference type="Proteomes" id="UP000192343"/>
    </source>
</evidence>
<dbReference type="OrthoDB" id="369077at2"/>
<dbReference type="RefSeq" id="WP_083052297.1">
    <property type="nucleotide sequence ID" value="NZ_MWQY01000020.1"/>
</dbReference>
<dbReference type="CDD" id="cd06257">
    <property type="entry name" value="DnaJ"/>
    <property type="match status" value="1"/>
</dbReference>
<dbReference type="Proteomes" id="UP000192343">
    <property type="component" value="Unassembled WGS sequence"/>
</dbReference>
<protein>
    <recommendedName>
        <fullName evidence="1">J domain-containing protein</fullName>
    </recommendedName>
</protein>
<dbReference type="Pfam" id="PF00226">
    <property type="entry name" value="DnaJ"/>
    <property type="match status" value="1"/>
</dbReference>
<sequence length="252" mass="30148">MRRKRRVSPKSYSLARLLSKQPKSLARHPLYPRMFQFYRLSTSLKSLRFSRRCYSLLDRAVIAPEHLGNFYKTYRLPKDPFFPLFFAIKRDYLNHRKDLKRRRESYILARVRELDPQILRFIRYLGKLEQKLNAAGKTPVWEKTVYPGSKKRADEYLRCSLDQWIQIFRSFGDGLQKRYPRKAGIADWERVFAAFILECPPGEDSAHYPDEALVRRQYRKLSKLYHPDSGGNPEHFRLIKQARDILTEGFRE</sequence>
<accession>A0A1Y1RVQ4</accession>
<feature type="domain" description="J" evidence="1">
    <location>
        <begin position="192"/>
        <end position="252"/>
    </location>
</feature>
<evidence type="ECO:0000259" key="1">
    <source>
        <dbReference type="PROSITE" id="PS50076"/>
    </source>
</evidence>
<keyword evidence="3" id="KW-1185">Reference proteome</keyword>
<dbReference type="SUPFAM" id="SSF46565">
    <property type="entry name" value="Chaperone J-domain"/>
    <property type="match status" value="1"/>
</dbReference>
<name>A0A1Y1RVQ4_9SPIO</name>
<dbReference type="AlphaFoldDB" id="A0A1Y1RVQ4"/>
<organism evidence="2 3">
    <name type="scientific">Marispirochaeta aestuarii</name>
    <dbReference type="NCBI Taxonomy" id="1963862"/>
    <lineage>
        <taxon>Bacteria</taxon>
        <taxon>Pseudomonadati</taxon>
        <taxon>Spirochaetota</taxon>
        <taxon>Spirochaetia</taxon>
        <taxon>Spirochaetales</taxon>
        <taxon>Spirochaetaceae</taxon>
        <taxon>Marispirochaeta</taxon>
    </lineage>
</organism>